<accession>A0A7G7MCB1</accession>
<dbReference type="Gene3D" id="3.40.50.720">
    <property type="entry name" value="NAD(P)-binding Rossmann-like Domain"/>
    <property type="match status" value="1"/>
</dbReference>
<dbReference type="PROSITE" id="PS00061">
    <property type="entry name" value="ADH_SHORT"/>
    <property type="match status" value="1"/>
</dbReference>
<dbReference type="EMBL" id="CP060131">
    <property type="protein sequence ID" value="QNG50422.1"/>
    <property type="molecule type" value="Genomic_DNA"/>
</dbReference>
<dbReference type="RefSeq" id="WP_185717184.1">
    <property type="nucleotide sequence ID" value="NZ_BAAAWI010000001.1"/>
</dbReference>
<proteinExistence type="inferred from homology"/>
<protein>
    <submittedName>
        <fullName evidence="3">SDR family oxidoreductase</fullName>
    </submittedName>
</protein>
<dbReference type="Pfam" id="PF13561">
    <property type="entry name" value="adh_short_C2"/>
    <property type="match status" value="1"/>
</dbReference>
<gene>
    <name evidence="3" type="ORF">H6H00_19545</name>
</gene>
<reference evidence="3 4" key="1">
    <citation type="submission" date="2020-08" db="EMBL/GenBank/DDBJ databases">
        <authorList>
            <person name="Mo P."/>
        </authorList>
    </citation>
    <scope>NUCLEOTIDE SEQUENCE [LARGE SCALE GENOMIC DNA]</scope>
    <source>
        <strain evidence="3 4">CGMCC 4.1532</strain>
    </source>
</reference>
<dbReference type="InterPro" id="IPR020904">
    <property type="entry name" value="Sc_DH/Rdtase_CS"/>
</dbReference>
<dbReference type="NCBIfam" id="NF005559">
    <property type="entry name" value="PRK07231.1"/>
    <property type="match status" value="1"/>
</dbReference>
<dbReference type="PANTHER" id="PTHR24321">
    <property type="entry name" value="DEHYDROGENASES, SHORT CHAIN"/>
    <property type="match status" value="1"/>
</dbReference>
<dbReference type="KEGG" id="ppel:H6H00_19545"/>
<dbReference type="Proteomes" id="UP000515728">
    <property type="component" value="Chromosome"/>
</dbReference>
<keyword evidence="4" id="KW-1185">Reference proteome</keyword>
<dbReference type="AlphaFoldDB" id="A0A7G7MCB1"/>
<dbReference type="FunFam" id="3.40.50.720:FF:000084">
    <property type="entry name" value="Short-chain dehydrogenase reductase"/>
    <property type="match status" value="1"/>
</dbReference>
<keyword evidence="2" id="KW-0560">Oxidoreductase</keyword>
<evidence type="ECO:0000313" key="4">
    <source>
        <dbReference type="Proteomes" id="UP000515728"/>
    </source>
</evidence>
<dbReference type="SUPFAM" id="SSF51735">
    <property type="entry name" value="NAD(P)-binding Rossmann-fold domains"/>
    <property type="match status" value="1"/>
</dbReference>
<evidence type="ECO:0000313" key="3">
    <source>
        <dbReference type="EMBL" id="QNG50422.1"/>
    </source>
</evidence>
<dbReference type="InterPro" id="IPR002347">
    <property type="entry name" value="SDR_fam"/>
</dbReference>
<evidence type="ECO:0000256" key="2">
    <source>
        <dbReference type="ARBA" id="ARBA00023002"/>
    </source>
</evidence>
<comment type="similarity">
    <text evidence="1">Belongs to the short-chain dehydrogenases/reductases (SDR) family.</text>
</comment>
<dbReference type="InterPro" id="IPR036291">
    <property type="entry name" value="NAD(P)-bd_dom_sf"/>
</dbReference>
<dbReference type="PANTHER" id="PTHR24321:SF8">
    <property type="entry name" value="ESTRADIOL 17-BETA-DEHYDROGENASE 8-RELATED"/>
    <property type="match status" value="1"/>
</dbReference>
<dbReference type="PRINTS" id="PR00080">
    <property type="entry name" value="SDRFAMILY"/>
</dbReference>
<evidence type="ECO:0000256" key="1">
    <source>
        <dbReference type="ARBA" id="ARBA00006484"/>
    </source>
</evidence>
<name>A0A7G7MCB1_9PSEU</name>
<sequence length="248" mass="24873">MDLDLTDQVALVTGGASGIGAACVRELAALGARVVVADLCADAARATATEIGERAYVVTVDVTDAASVAAMVDATVDRYGRLDIAVNNAGVGMPVKAAVGETRWEVWRQVLDVNLDGVFLCMRAELAVMAGAGAGSVVNVASVMGAVASPGAGAYVASKHAVAGLTKTAALDYAAHGVRVNAVAPGFVDTPMLAGRGDDHLDRIAAAHPVGRLGRADEIAAVVAFLASPAASFVTGAYIPVDGGYLAQ</sequence>
<dbReference type="GO" id="GO:0016491">
    <property type="term" value="F:oxidoreductase activity"/>
    <property type="evidence" value="ECO:0007669"/>
    <property type="project" value="UniProtKB-KW"/>
</dbReference>
<dbReference type="PRINTS" id="PR00081">
    <property type="entry name" value="GDHRDH"/>
</dbReference>
<organism evidence="3 4">
    <name type="scientific">Pseudonocardia petroleophila</name>
    <dbReference type="NCBI Taxonomy" id="37331"/>
    <lineage>
        <taxon>Bacteria</taxon>
        <taxon>Bacillati</taxon>
        <taxon>Actinomycetota</taxon>
        <taxon>Actinomycetes</taxon>
        <taxon>Pseudonocardiales</taxon>
        <taxon>Pseudonocardiaceae</taxon>
        <taxon>Pseudonocardia</taxon>
    </lineage>
</organism>